<keyword evidence="3" id="KW-0540">Nuclease</keyword>
<name>A0ABV9Q721_9BACL</name>
<dbReference type="PANTHER" id="PTHR30255:SF2">
    <property type="entry name" value="SINGLE-STRANDED-DNA-SPECIFIC EXONUCLEASE RECJ"/>
    <property type="match status" value="1"/>
</dbReference>
<dbReference type="RefSeq" id="WP_380028502.1">
    <property type="nucleotide sequence ID" value="NZ_JBHSHC010000142.1"/>
</dbReference>
<protein>
    <recommendedName>
        <fullName evidence="2">Single-stranded-DNA-specific exonuclease RecJ</fullName>
    </recommendedName>
</protein>
<dbReference type="PANTHER" id="PTHR30255">
    <property type="entry name" value="SINGLE-STRANDED-DNA-SPECIFIC EXONUCLEASE RECJ"/>
    <property type="match status" value="1"/>
</dbReference>
<evidence type="ECO:0000256" key="1">
    <source>
        <dbReference type="ARBA" id="ARBA00005915"/>
    </source>
</evidence>
<evidence type="ECO:0000259" key="9">
    <source>
        <dbReference type="Pfam" id="PF17768"/>
    </source>
</evidence>
<organism evidence="10 11">
    <name type="scientific">Effusibacillus consociatus</name>
    <dbReference type="NCBI Taxonomy" id="1117041"/>
    <lineage>
        <taxon>Bacteria</taxon>
        <taxon>Bacillati</taxon>
        <taxon>Bacillota</taxon>
        <taxon>Bacilli</taxon>
        <taxon>Bacillales</taxon>
        <taxon>Alicyclobacillaceae</taxon>
        <taxon>Effusibacillus</taxon>
    </lineage>
</organism>
<gene>
    <name evidence="10" type="primary">recJ</name>
    <name evidence="10" type="ORF">ACFO8Q_20485</name>
</gene>
<dbReference type="GO" id="GO:0004527">
    <property type="term" value="F:exonuclease activity"/>
    <property type="evidence" value="ECO:0007669"/>
    <property type="project" value="UniProtKB-KW"/>
</dbReference>
<dbReference type="InterPro" id="IPR038763">
    <property type="entry name" value="DHH_sf"/>
</dbReference>
<dbReference type="Pfam" id="PF01368">
    <property type="entry name" value="DHH"/>
    <property type="match status" value="1"/>
</dbReference>
<evidence type="ECO:0000256" key="2">
    <source>
        <dbReference type="ARBA" id="ARBA00019841"/>
    </source>
</evidence>
<sequence>MKQEKRWLLMETDEQIASRLSAELRVSPIIGKLLVRRGLTDAESARQFLHPDRSRFYDPFLMKDMEKAVARIRKAIADQERIMVYGDYDADGATSTSLMYLALQKLGAQVEYYIPDRFAEGYGLNGPALVQAKERGFDLVITVDNGIAAVDEVRIANELGLDLIVTDHHTPPEVLPDAYAILNPKQPGCQYPDKMLAGVGVAFKVAQALFGEVPEEFLDLAVLGTVADLAPLVDENRLLAVYGLERINRNPRPGMKALLEVSGLEGKEITAGHIGFAFGPRINAAGRLDSATYAVELLTTEDEARARELADFLNERNQERQEISAEMFEEAVQEVEAHPEWLDGRVLVVAKEGWNAGVIGIVASRLVERYYRPTLMISISEGMGKGSARSIHGFHLYDSMSSCRDLFEHFGGHKMAAGFSIEVEKIGELRDRLNRIAEEVLTPEDLIPKIDIDAELNLLDIDIEFVQTVERLAPFGFGNPSPRFQLSGLDLERCRPVGQDGAHLQFQVAKRAAKLAGIAFRRGAEADLVNEWPRVDLVGELAINEWNGRRSIQIIMDDWRPNAIQVFDCRHVADKTRWLEEQAGKKDLSVVCFHSESLAEVSRALQPYPWQESHVHRVYTADADGSLGDPQSIGDGHSNTEVHADFLSGDVVIFDLPLSLYQYEAVLQKLTGTYRLYLLHGPSDRQWVEQQKRYLLPERKFFAGIYKMLQEKGSATCSDLQKRLQPAYHDAVDLVLSVFVELGFAVRNGNTYHVNKGTNKRALEESELYRQRQARIESYTSVISKLMDASSEQAVADVLRLLTAKSEGAQGA</sequence>
<dbReference type="Pfam" id="PF02272">
    <property type="entry name" value="DHHA1"/>
    <property type="match status" value="1"/>
</dbReference>
<dbReference type="NCBIfam" id="TIGR00644">
    <property type="entry name" value="recJ"/>
    <property type="match status" value="1"/>
</dbReference>
<dbReference type="InterPro" id="IPR051673">
    <property type="entry name" value="SSDNA_exonuclease_RecJ"/>
</dbReference>
<evidence type="ECO:0000259" key="8">
    <source>
        <dbReference type="Pfam" id="PF10141"/>
    </source>
</evidence>
<keyword evidence="11" id="KW-1185">Reference proteome</keyword>
<dbReference type="InterPro" id="IPR003156">
    <property type="entry name" value="DHHA1_dom"/>
</dbReference>
<evidence type="ECO:0000256" key="3">
    <source>
        <dbReference type="ARBA" id="ARBA00022722"/>
    </source>
</evidence>
<evidence type="ECO:0000259" key="6">
    <source>
        <dbReference type="Pfam" id="PF01368"/>
    </source>
</evidence>
<dbReference type="SUPFAM" id="SSF64182">
    <property type="entry name" value="DHH phosphoesterases"/>
    <property type="match status" value="1"/>
</dbReference>
<dbReference type="Proteomes" id="UP001596002">
    <property type="component" value="Unassembled WGS sequence"/>
</dbReference>
<dbReference type="Gene3D" id="3.10.310.30">
    <property type="match status" value="1"/>
</dbReference>
<evidence type="ECO:0000256" key="4">
    <source>
        <dbReference type="ARBA" id="ARBA00022801"/>
    </source>
</evidence>
<feature type="domain" description="RecJ OB" evidence="9">
    <location>
        <begin position="452"/>
        <end position="558"/>
    </location>
</feature>
<dbReference type="InterPro" id="IPR001667">
    <property type="entry name" value="DDH_dom"/>
</dbReference>
<evidence type="ECO:0000313" key="10">
    <source>
        <dbReference type="EMBL" id="MFC4769693.1"/>
    </source>
</evidence>
<dbReference type="Gene3D" id="3.90.1640.30">
    <property type="match status" value="1"/>
</dbReference>
<dbReference type="InterPro" id="IPR041122">
    <property type="entry name" value="RecJ_OB"/>
</dbReference>
<feature type="domain" description="DDH" evidence="6">
    <location>
        <begin position="81"/>
        <end position="225"/>
    </location>
</feature>
<evidence type="ECO:0000313" key="11">
    <source>
        <dbReference type="Proteomes" id="UP001596002"/>
    </source>
</evidence>
<dbReference type="InterPro" id="IPR018779">
    <property type="entry name" value="RecJ_C"/>
</dbReference>
<dbReference type="Pfam" id="PF17768">
    <property type="entry name" value="RecJ_OB"/>
    <property type="match status" value="1"/>
</dbReference>
<comment type="caution">
    <text evidence="10">The sequence shown here is derived from an EMBL/GenBank/DDBJ whole genome shotgun (WGS) entry which is preliminary data.</text>
</comment>
<keyword evidence="5 10" id="KW-0269">Exonuclease</keyword>
<keyword evidence="4" id="KW-0378">Hydrolase</keyword>
<evidence type="ECO:0000259" key="7">
    <source>
        <dbReference type="Pfam" id="PF02272"/>
    </source>
</evidence>
<feature type="domain" description="DHHA1" evidence="7">
    <location>
        <begin position="344"/>
        <end position="438"/>
    </location>
</feature>
<feature type="domain" description="Single-stranded-DNA-specific exonuclease RecJ C-terminal" evidence="8">
    <location>
        <begin position="565"/>
        <end position="778"/>
    </location>
</feature>
<accession>A0ABV9Q721</accession>
<evidence type="ECO:0000256" key="5">
    <source>
        <dbReference type="ARBA" id="ARBA00022839"/>
    </source>
</evidence>
<dbReference type="EMBL" id="JBHSHC010000142">
    <property type="protein sequence ID" value="MFC4769693.1"/>
    <property type="molecule type" value="Genomic_DNA"/>
</dbReference>
<comment type="similarity">
    <text evidence="1">Belongs to the RecJ family.</text>
</comment>
<dbReference type="Pfam" id="PF10141">
    <property type="entry name" value="ssDNA-exonuc_C"/>
    <property type="match status" value="1"/>
</dbReference>
<dbReference type="InterPro" id="IPR004610">
    <property type="entry name" value="RecJ"/>
</dbReference>
<reference evidence="11" key="1">
    <citation type="journal article" date="2019" name="Int. J. Syst. Evol. Microbiol.">
        <title>The Global Catalogue of Microorganisms (GCM) 10K type strain sequencing project: providing services to taxonomists for standard genome sequencing and annotation.</title>
        <authorList>
            <consortium name="The Broad Institute Genomics Platform"/>
            <consortium name="The Broad Institute Genome Sequencing Center for Infectious Disease"/>
            <person name="Wu L."/>
            <person name="Ma J."/>
        </authorList>
    </citation>
    <scope>NUCLEOTIDE SEQUENCE [LARGE SCALE GENOMIC DNA]</scope>
    <source>
        <strain evidence="11">WYCCWR 12678</strain>
    </source>
</reference>
<proteinExistence type="inferred from homology"/>